<dbReference type="OrthoDB" id="185373at2759"/>
<accession>A0A314UD05</accession>
<dbReference type="Proteomes" id="UP000250321">
    <property type="component" value="Unassembled WGS sequence"/>
</dbReference>
<organism evidence="1 2">
    <name type="scientific">Prunus yedoensis var. nudiflora</name>
    <dbReference type="NCBI Taxonomy" id="2094558"/>
    <lineage>
        <taxon>Eukaryota</taxon>
        <taxon>Viridiplantae</taxon>
        <taxon>Streptophyta</taxon>
        <taxon>Embryophyta</taxon>
        <taxon>Tracheophyta</taxon>
        <taxon>Spermatophyta</taxon>
        <taxon>Magnoliopsida</taxon>
        <taxon>eudicotyledons</taxon>
        <taxon>Gunneridae</taxon>
        <taxon>Pentapetalae</taxon>
        <taxon>rosids</taxon>
        <taxon>fabids</taxon>
        <taxon>Rosales</taxon>
        <taxon>Rosaceae</taxon>
        <taxon>Amygdaloideae</taxon>
        <taxon>Amygdaleae</taxon>
        <taxon>Prunus</taxon>
    </lineage>
</organism>
<reference evidence="1 2" key="1">
    <citation type="submission" date="2018-02" db="EMBL/GenBank/DDBJ databases">
        <title>Draft genome of wild Prunus yedoensis var. nudiflora.</title>
        <authorList>
            <person name="Baek S."/>
            <person name="Kim J.-H."/>
            <person name="Choi K."/>
            <person name="Kim G.-B."/>
            <person name="Cho A."/>
            <person name="Jang H."/>
            <person name="Shin C.-H."/>
            <person name="Yu H.-J."/>
            <person name="Mun J.-H."/>
        </authorList>
    </citation>
    <scope>NUCLEOTIDE SEQUENCE [LARGE SCALE GENOMIC DNA]</scope>
    <source>
        <strain evidence="2">cv. Jeju island</strain>
        <tissue evidence="1">Leaf</tissue>
    </source>
</reference>
<protein>
    <submittedName>
        <fullName evidence="1">Pentatricopeptide repeat-containing protein</fullName>
    </submittedName>
</protein>
<sequence>MVDVCDNSGNLGYASSLFKQVLEPNVFLFNAMIRAYTHHQMYDLAVTCISKCRDTHKLRTPFFLTNSRSRL</sequence>
<name>A0A314UD05_PRUYE</name>
<dbReference type="AlphaFoldDB" id="A0A314UD05"/>
<dbReference type="EMBL" id="PJQY01003821">
    <property type="protein sequence ID" value="PQM34274.1"/>
    <property type="molecule type" value="Genomic_DNA"/>
</dbReference>
<evidence type="ECO:0000313" key="1">
    <source>
        <dbReference type="EMBL" id="PQM34274.1"/>
    </source>
</evidence>
<dbReference type="Gene3D" id="1.25.40.10">
    <property type="entry name" value="Tetratricopeptide repeat domain"/>
    <property type="match status" value="1"/>
</dbReference>
<comment type="caution">
    <text evidence="1">The sequence shown here is derived from an EMBL/GenBank/DDBJ whole genome shotgun (WGS) entry which is preliminary data.</text>
</comment>
<dbReference type="InterPro" id="IPR011990">
    <property type="entry name" value="TPR-like_helical_dom_sf"/>
</dbReference>
<proteinExistence type="predicted"/>
<gene>
    <name evidence="1" type="ORF">Pyn_29588</name>
</gene>
<evidence type="ECO:0000313" key="2">
    <source>
        <dbReference type="Proteomes" id="UP000250321"/>
    </source>
</evidence>
<keyword evidence="2" id="KW-1185">Reference proteome</keyword>